<dbReference type="OrthoDB" id="5816639at2"/>
<keyword evidence="3" id="KW-1185">Reference proteome</keyword>
<organism evidence="2 3">
    <name type="scientific">Photobacterium frigidiphilum</name>
    <dbReference type="NCBI Taxonomy" id="264736"/>
    <lineage>
        <taxon>Bacteria</taxon>
        <taxon>Pseudomonadati</taxon>
        <taxon>Pseudomonadota</taxon>
        <taxon>Gammaproteobacteria</taxon>
        <taxon>Vibrionales</taxon>
        <taxon>Vibrionaceae</taxon>
        <taxon>Photobacterium</taxon>
    </lineage>
</organism>
<feature type="signal peptide" evidence="1">
    <location>
        <begin position="1"/>
        <end position="21"/>
    </location>
</feature>
<reference evidence="2 3" key="1">
    <citation type="submission" date="2018-01" db="EMBL/GenBank/DDBJ databases">
        <title>Whole genome sequencing of Histamine producing bacteria.</title>
        <authorList>
            <person name="Butler K."/>
        </authorList>
    </citation>
    <scope>NUCLEOTIDE SEQUENCE [LARGE SCALE GENOMIC DNA]</scope>
    <source>
        <strain evidence="2 3">JCM 12947</strain>
    </source>
</reference>
<protein>
    <submittedName>
        <fullName evidence="2">Uncharacterized protein</fullName>
    </submittedName>
</protein>
<feature type="chain" id="PRO_5015481637" evidence="1">
    <location>
        <begin position="22"/>
        <end position="107"/>
    </location>
</feature>
<dbReference type="RefSeq" id="WP_107241658.1">
    <property type="nucleotide sequence ID" value="NZ_PYMJ01000003.1"/>
</dbReference>
<dbReference type="AlphaFoldDB" id="A0A2T3JNM1"/>
<evidence type="ECO:0000256" key="1">
    <source>
        <dbReference type="SAM" id="SignalP"/>
    </source>
</evidence>
<comment type="caution">
    <text evidence="2">The sequence shown here is derived from an EMBL/GenBank/DDBJ whole genome shotgun (WGS) entry which is preliminary data.</text>
</comment>
<gene>
    <name evidence="2" type="ORF">C9J12_04725</name>
</gene>
<proteinExistence type="predicted"/>
<keyword evidence="1" id="KW-0732">Signal</keyword>
<sequence length="107" mass="11346">MNKTIASLIVATTLFSGSALASINQGLNLIVTPQKGGAWVTVEKDGAPQAGLDVTVKGGQKQHYTTSESGRVFVYSSFEAARSMTFEVSDEDGTTVSTQRFIPSNRS</sequence>
<name>A0A2T3JNM1_9GAMM</name>
<dbReference type="Proteomes" id="UP000240987">
    <property type="component" value="Unassembled WGS sequence"/>
</dbReference>
<evidence type="ECO:0000313" key="3">
    <source>
        <dbReference type="Proteomes" id="UP000240987"/>
    </source>
</evidence>
<accession>A0A2T3JNM1</accession>
<dbReference type="EMBL" id="PYMJ01000003">
    <property type="protein sequence ID" value="PSU50628.1"/>
    <property type="molecule type" value="Genomic_DNA"/>
</dbReference>
<evidence type="ECO:0000313" key="2">
    <source>
        <dbReference type="EMBL" id="PSU50628.1"/>
    </source>
</evidence>